<organism evidence="2 3">
    <name type="scientific">Kouleothrix aurantiaca</name>
    <dbReference type="NCBI Taxonomy" id="186479"/>
    <lineage>
        <taxon>Bacteria</taxon>
        <taxon>Bacillati</taxon>
        <taxon>Chloroflexota</taxon>
        <taxon>Chloroflexia</taxon>
        <taxon>Chloroflexales</taxon>
        <taxon>Roseiflexineae</taxon>
        <taxon>Roseiflexaceae</taxon>
        <taxon>Kouleothrix</taxon>
    </lineage>
</organism>
<keyword evidence="3" id="KW-1185">Reference proteome</keyword>
<dbReference type="Gene3D" id="3.40.30.10">
    <property type="entry name" value="Glutaredoxin"/>
    <property type="match status" value="1"/>
</dbReference>
<protein>
    <recommendedName>
        <fullName evidence="1">DSBA-like thioredoxin domain-containing protein</fullName>
    </recommendedName>
</protein>
<gene>
    <name evidence="2" type="ORF">SE17_43425</name>
</gene>
<accession>A0A0N8PQ72</accession>
<evidence type="ECO:0000313" key="3">
    <source>
        <dbReference type="Proteomes" id="UP000050509"/>
    </source>
</evidence>
<dbReference type="InterPro" id="IPR001853">
    <property type="entry name" value="DSBA-like_thioredoxin_dom"/>
</dbReference>
<dbReference type="InterPro" id="IPR036249">
    <property type="entry name" value="Thioredoxin-like_sf"/>
</dbReference>
<dbReference type="EMBL" id="LJCR01003591">
    <property type="protein sequence ID" value="KPV46317.1"/>
    <property type="molecule type" value="Genomic_DNA"/>
</dbReference>
<feature type="non-terminal residue" evidence="2">
    <location>
        <position position="1"/>
    </location>
</feature>
<dbReference type="AlphaFoldDB" id="A0A0N8PQ72"/>
<evidence type="ECO:0000259" key="1">
    <source>
        <dbReference type="Pfam" id="PF01323"/>
    </source>
</evidence>
<reference evidence="2 3" key="1">
    <citation type="submission" date="2015-09" db="EMBL/GenBank/DDBJ databases">
        <title>Draft genome sequence of Kouleothrix aurantiaca JCM 19913.</title>
        <authorList>
            <person name="Hemp J."/>
        </authorList>
    </citation>
    <scope>NUCLEOTIDE SEQUENCE [LARGE SCALE GENOMIC DNA]</scope>
    <source>
        <strain evidence="2 3">COM-B</strain>
    </source>
</reference>
<comment type="caution">
    <text evidence="2">The sequence shown here is derived from an EMBL/GenBank/DDBJ whole genome shotgun (WGS) entry which is preliminary data.</text>
</comment>
<proteinExistence type="predicted"/>
<sequence length="89" mass="9320">VRAALERDTYAAEVRADGNRARMFGISGVPFFAIDERYGISGAQPAELFTQTLEQAWAEAHPLTMVGVAGTDAADCADGSCAIEPASEG</sequence>
<feature type="domain" description="DSBA-like thioredoxin" evidence="1">
    <location>
        <begin position="2"/>
        <end position="53"/>
    </location>
</feature>
<dbReference type="Pfam" id="PF01323">
    <property type="entry name" value="DSBA"/>
    <property type="match status" value="1"/>
</dbReference>
<evidence type="ECO:0000313" key="2">
    <source>
        <dbReference type="EMBL" id="KPV46317.1"/>
    </source>
</evidence>
<dbReference type="SUPFAM" id="SSF52833">
    <property type="entry name" value="Thioredoxin-like"/>
    <property type="match status" value="1"/>
</dbReference>
<name>A0A0N8PQ72_9CHLR</name>
<dbReference type="Proteomes" id="UP000050509">
    <property type="component" value="Unassembled WGS sequence"/>
</dbReference>
<dbReference type="GO" id="GO:0016491">
    <property type="term" value="F:oxidoreductase activity"/>
    <property type="evidence" value="ECO:0007669"/>
    <property type="project" value="InterPro"/>
</dbReference>